<dbReference type="RefSeq" id="XP_009494670.1">
    <property type="nucleotide sequence ID" value="XM_009496395.1"/>
</dbReference>
<dbReference type="GO" id="GO:0006366">
    <property type="term" value="P:transcription by RNA polymerase II"/>
    <property type="evidence" value="ECO:0007669"/>
    <property type="project" value="TreeGrafter"/>
</dbReference>
<keyword evidence="2" id="KW-0175">Coiled coil</keyword>
<reference evidence="6" key="1">
    <citation type="submission" date="2013-04" db="EMBL/GenBank/DDBJ databases">
        <title>The Genome Sequence of Fonticula alba ATCC 38817.</title>
        <authorList>
            <consortium name="The Broad Institute Genomics Platform"/>
            <person name="Russ C."/>
            <person name="Cuomo C."/>
            <person name="Burger G."/>
            <person name="Gray M.W."/>
            <person name="Holland P.W.H."/>
            <person name="King N."/>
            <person name="Lang F.B.F."/>
            <person name="Roger A.J."/>
            <person name="Ruiz-Trillo I."/>
            <person name="Brown M."/>
            <person name="Walker B."/>
            <person name="Young S."/>
            <person name="Zeng Q."/>
            <person name="Gargeya S."/>
            <person name="Fitzgerald M."/>
            <person name="Haas B."/>
            <person name="Abouelleil A."/>
            <person name="Allen A.W."/>
            <person name="Alvarado L."/>
            <person name="Arachchi H.M."/>
            <person name="Berlin A.M."/>
            <person name="Chapman S.B."/>
            <person name="Gainer-Dewar J."/>
            <person name="Goldberg J."/>
            <person name="Griggs A."/>
            <person name="Gujja S."/>
            <person name="Hansen M."/>
            <person name="Howarth C."/>
            <person name="Imamovic A."/>
            <person name="Ireland A."/>
            <person name="Larimer J."/>
            <person name="McCowan C."/>
            <person name="Murphy C."/>
            <person name="Pearson M."/>
            <person name="Poon T.W."/>
            <person name="Priest M."/>
            <person name="Roberts A."/>
            <person name="Saif S."/>
            <person name="Shea T."/>
            <person name="Sisk P."/>
            <person name="Sykes S."/>
            <person name="Wortman J."/>
            <person name="Nusbaum C."/>
            <person name="Birren B."/>
        </authorList>
    </citation>
    <scope>NUCLEOTIDE SEQUENCE [LARGE SCALE GENOMIC DNA]</scope>
    <source>
        <strain evidence="6">ATCC 38817</strain>
    </source>
</reference>
<evidence type="ECO:0000259" key="4">
    <source>
        <dbReference type="Pfam" id="PF06244"/>
    </source>
</evidence>
<evidence type="ECO:0000256" key="1">
    <source>
        <dbReference type="ARBA" id="ARBA00008296"/>
    </source>
</evidence>
<feature type="domain" description="LSO1/LSO2" evidence="5">
    <location>
        <begin position="8"/>
        <end position="74"/>
    </location>
</feature>
<sequence length="248" mass="27263">MPPKRENSKAVAARERKAAQAAEKVAADARVREAQEAAEWKVGSKDNSKALEKDAKRRAQLDRRREREALEEKEANEVVKLKPIKNREPRLSRSSPPPAVVPVNPSKAILTGSESSASLAAGSGSAAGVDELPDTFAASGIDGALELLTLVDETRPAGGANHVLTLDRHPERRVAAAYRAFEERELPALRKEFPSLRRTQLLQRCREMFDKSPENPMNQASLAYNATPEEARQATEALRASKLEGYRH</sequence>
<evidence type="ECO:0000313" key="6">
    <source>
        <dbReference type="EMBL" id="KCV71547.1"/>
    </source>
</evidence>
<gene>
    <name evidence="6" type="ORF">H696_02486</name>
</gene>
<name>A0A058ZDK9_FONAL</name>
<dbReference type="AlphaFoldDB" id="A0A058ZDK9"/>
<evidence type="ECO:0000259" key="5">
    <source>
        <dbReference type="Pfam" id="PF22048"/>
    </source>
</evidence>
<dbReference type="Pfam" id="PF06244">
    <property type="entry name" value="Ccdc124"/>
    <property type="match status" value="1"/>
</dbReference>
<feature type="region of interest" description="Disordered" evidence="3">
    <location>
        <begin position="36"/>
        <end position="105"/>
    </location>
</feature>
<dbReference type="EMBL" id="KB932203">
    <property type="protein sequence ID" value="KCV71547.1"/>
    <property type="molecule type" value="Genomic_DNA"/>
</dbReference>
<dbReference type="InterPro" id="IPR054413">
    <property type="entry name" value="LSO1/2"/>
</dbReference>
<dbReference type="Proteomes" id="UP000030693">
    <property type="component" value="Unassembled WGS sequence"/>
</dbReference>
<organism evidence="6">
    <name type="scientific">Fonticula alba</name>
    <name type="common">Slime mold</name>
    <dbReference type="NCBI Taxonomy" id="691883"/>
    <lineage>
        <taxon>Eukaryota</taxon>
        <taxon>Rotosphaerida</taxon>
        <taxon>Fonticulaceae</taxon>
        <taxon>Fonticula</taxon>
    </lineage>
</organism>
<protein>
    <recommendedName>
        <fullName evidence="8">HMG box domain-containing protein</fullName>
    </recommendedName>
</protein>
<dbReference type="PANTHER" id="PTHR21680:SF0">
    <property type="entry name" value="COILED-COIL DOMAIN-CONTAINING PROTEIN 124"/>
    <property type="match status" value="1"/>
</dbReference>
<comment type="similarity">
    <text evidence="1">Belongs to the CCDC124 family.</text>
</comment>
<dbReference type="PANTHER" id="PTHR21680">
    <property type="entry name" value="COILED-COIL DOMAIN-CONTAINING PROTEIN 124"/>
    <property type="match status" value="1"/>
</dbReference>
<dbReference type="OrthoDB" id="76412at2759"/>
<evidence type="ECO:0000313" key="7">
    <source>
        <dbReference type="Proteomes" id="UP000030693"/>
    </source>
</evidence>
<feature type="domain" description="Coiled-coil" evidence="4">
    <location>
        <begin position="134"/>
        <end position="219"/>
    </location>
</feature>
<dbReference type="InterPro" id="IPR010422">
    <property type="entry name" value="Ccdc124/Oxs1"/>
</dbReference>
<proteinExistence type="inferred from homology"/>
<dbReference type="InterPro" id="IPR054414">
    <property type="entry name" value="Ccdc124/Oxs1_C"/>
</dbReference>
<feature type="compositionally biased region" description="Basic and acidic residues" evidence="3">
    <location>
        <begin position="36"/>
        <end position="91"/>
    </location>
</feature>
<accession>A0A058ZDK9</accession>
<dbReference type="GO" id="GO:0003713">
    <property type="term" value="F:transcription coactivator activity"/>
    <property type="evidence" value="ECO:0007669"/>
    <property type="project" value="TreeGrafter"/>
</dbReference>
<evidence type="ECO:0008006" key="8">
    <source>
        <dbReference type="Google" id="ProtNLM"/>
    </source>
</evidence>
<evidence type="ECO:0000256" key="2">
    <source>
        <dbReference type="ARBA" id="ARBA00023054"/>
    </source>
</evidence>
<dbReference type="eggNOG" id="KOG3223">
    <property type="taxonomic scope" value="Eukaryota"/>
</dbReference>
<evidence type="ECO:0000256" key="3">
    <source>
        <dbReference type="SAM" id="MobiDB-lite"/>
    </source>
</evidence>
<keyword evidence="7" id="KW-1185">Reference proteome</keyword>
<dbReference type="GO" id="GO:0005634">
    <property type="term" value="C:nucleus"/>
    <property type="evidence" value="ECO:0007669"/>
    <property type="project" value="TreeGrafter"/>
</dbReference>
<dbReference type="Pfam" id="PF22048">
    <property type="entry name" value="LSO1_2-like"/>
    <property type="match status" value="1"/>
</dbReference>
<dbReference type="OMA" id="FEERMMP"/>
<dbReference type="GeneID" id="20527211"/>
<dbReference type="STRING" id="691883.A0A058ZDK9"/>